<evidence type="ECO:0000256" key="9">
    <source>
        <dbReference type="ARBA" id="ARBA00023027"/>
    </source>
</evidence>
<dbReference type="OrthoDB" id="420264at2759"/>
<dbReference type="InterPro" id="IPR029035">
    <property type="entry name" value="DHS-like_NAD/FAD-binding_dom"/>
</dbReference>
<keyword evidence="5" id="KW-0808">Transferase</keyword>
<dbReference type="GO" id="GO:0070403">
    <property type="term" value="F:NAD+ binding"/>
    <property type="evidence" value="ECO:0007669"/>
    <property type="project" value="InterPro"/>
</dbReference>
<dbReference type="PANTHER" id="PTHR11085:SF9">
    <property type="entry name" value="NAD-DEPENDENT PROTEIN DEACETYLASE SIRTUIN-1"/>
    <property type="match status" value="1"/>
</dbReference>
<feature type="compositionally biased region" description="Basic and acidic residues" evidence="13">
    <location>
        <begin position="535"/>
        <end position="551"/>
    </location>
</feature>
<feature type="region of interest" description="Disordered" evidence="13">
    <location>
        <begin position="1"/>
        <end position="143"/>
    </location>
</feature>
<name>A0A8H8DED8_9ASCO</name>
<dbReference type="GeneID" id="93648895"/>
<dbReference type="InterPro" id="IPR050134">
    <property type="entry name" value="NAD-dep_sirtuin_deacylases"/>
</dbReference>
<feature type="region of interest" description="Disordered" evidence="13">
    <location>
        <begin position="594"/>
        <end position="650"/>
    </location>
</feature>
<evidence type="ECO:0000256" key="13">
    <source>
        <dbReference type="SAM" id="MobiDB-lite"/>
    </source>
</evidence>
<dbReference type="InterPro" id="IPR007654">
    <property type="entry name" value="NAD-dep_histone_deAcase_SIR2_N"/>
</dbReference>
<organism evidence="15 16">
    <name type="scientific">Candida metapsilosis</name>
    <dbReference type="NCBI Taxonomy" id="273372"/>
    <lineage>
        <taxon>Eukaryota</taxon>
        <taxon>Fungi</taxon>
        <taxon>Dikarya</taxon>
        <taxon>Ascomycota</taxon>
        <taxon>Saccharomycotina</taxon>
        <taxon>Pichiomycetes</taxon>
        <taxon>Debaryomycetaceae</taxon>
        <taxon>Candida/Lodderomyces clade</taxon>
        <taxon>Candida</taxon>
    </lineage>
</organism>
<keyword evidence="8" id="KW-0805">Transcription regulation</keyword>
<dbReference type="InterPro" id="IPR026591">
    <property type="entry name" value="Sirtuin_cat_small_dom_sf"/>
</dbReference>
<keyword evidence="16" id="KW-1185">Reference proteome</keyword>
<feature type="binding site" evidence="12">
    <location>
        <position position="354"/>
    </location>
    <ligand>
        <name>Zn(2+)</name>
        <dbReference type="ChEBI" id="CHEBI:29105"/>
    </ligand>
</feature>
<evidence type="ECO:0000256" key="4">
    <source>
        <dbReference type="ARBA" id="ARBA00022491"/>
    </source>
</evidence>
<evidence type="ECO:0000256" key="2">
    <source>
        <dbReference type="ARBA" id="ARBA00004123"/>
    </source>
</evidence>
<feature type="compositionally biased region" description="Basic and acidic residues" evidence="13">
    <location>
        <begin position="78"/>
        <end position="90"/>
    </location>
</feature>
<feature type="binding site" evidence="12">
    <location>
        <position position="378"/>
    </location>
    <ligand>
        <name>Zn(2+)</name>
        <dbReference type="ChEBI" id="CHEBI:29105"/>
    </ligand>
</feature>
<evidence type="ECO:0000256" key="5">
    <source>
        <dbReference type="ARBA" id="ARBA00022679"/>
    </source>
</evidence>
<dbReference type="RefSeq" id="XP_067550292.1">
    <property type="nucleotide sequence ID" value="XM_067691539.1"/>
</dbReference>
<feature type="domain" description="Deacetylase sirtuin-type" evidence="14">
    <location>
        <begin position="219"/>
        <end position="492"/>
    </location>
</feature>
<dbReference type="EMBL" id="JAEOAQ010000001">
    <property type="protein sequence ID" value="KAG5421176.1"/>
    <property type="molecule type" value="Genomic_DNA"/>
</dbReference>
<comment type="subcellular location">
    <subcellularLocation>
        <location evidence="2">Nucleus</location>
    </subcellularLocation>
</comment>
<sequence length="650" mass="71139">MTDIIIIDSDTDSDAPPQKKFKADDAASTMVPKTRPFEGVSSSSSSPSPSPSPSPSSSSSSSGNVSRPTGNGMPNFGIEDKDNDSTEPREVLPQNANGTGAIGYSEAQSTGADNYQSEDESSELGVTEDDSQKSADSDFFLTPASPEEIAKTRRYLKERGRFQFLQKYLPASASSQDIIQIVLKLGFIPKSLNFDDIDLQECVQILNRAMEKVRSKRDRLDDVSTYHDVIRLIRESKKILIITGAGISTSLGIPDFRSSKGFYSMVQHLGLSDPQEVFDLEIFHADPSLFYSIAHMILPPGHSFTPLHSFIQLLQSKDKLLRNYTQNIDNIESYAGIKPEKLIQCHGSFARATCISCGYNVPGESIFPDIRKRELPMCPRCDKTRKRLLQKEDTYIAESFGVFKPDITFFGEGLPQRFHDQIGDDIANCDLLISVGTSLKVAPVADIVDKLPHHVPQILINKDPIDHCNFDVSLLGYCDEVISFLANKLGEDWKLPHEDYDDIRGKNGENLQIELIDAELREYAVTTKTESTPDVLEKGDVSEKNASKSESLEGNGHPGTADNELPDSDGIVDEGMKVGAVHWKDSILYTGNSVNGSSQGSEQIDAGPGVGGPRTLSQEEKTRGPASWFSANAVKTSSEDDSEGSGEFGS</sequence>
<dbReference type="PROSITE" id="PS50305">
    <property type="entry name" value="SIRTUIN"/>
    <property type="match status" value="1"/>
</dbReference>
<protein>
    <submittedName>
        <fullName evidence="15">SIR2</fullName>
    </submittedName>
</protein>
<comment type="cofactor">
    <cofactor evidence="1">
        <name>Zn(2+)</name>
        <dbReference type="ChEBI" id="CHEBI:29105"/>
    </cofactor>
</comment>
<feature type="active site" description="Proton acceptor" evidence="12">
    <location>
        <position position="346"/>
    </location>
</feature>
<dbReference type="SUPFAM" id="SSF52467">
    <property type="entry name" value="DHS-like NAD/FAD-binding domain"/>
    <property type="match status" value="1"/>
</dbReference>
<dbReference type="PANTHER" id="PTHR11085">
    <property type="entry name" value="NAD-DEPENDENT PROTEIN DEACYLASE SIRTUIN-5, MITOCHONDRIAL-RELATED"/>
    <property type="match status" value="1"/>
</dbReference>
<evidence type="ECO:0000256" key="8">
    <source>
        <dbReference type="ARBA" id="ARBA00023015"/>
    </source>
</evidence>
<keyword evidence="4" id="KW-0678">Repressor</keyword>
<keyword evidence="9" id="KW-0520">NAD</keyword>
<evidence type="ECO:0000256" key="10">
    <source>
        <dbReference type="ARBA" id="ARBA00023163"/>
    </source>
</evidence>
<keyword evidence="11" id="KW-0539">Nucleus</keyword>
<accession>A0A8H8DED8</accession>
<proteinExistence type="inferred from homology"/>
<comment type="caution">
    <text evidence="15">The sequence shown here is derived from an EMBL/GenBank/DDBJ whole genome shotgun (WGS) entry which is preliminary data.</text>
</comment>
<reference evidence="15 16" key="1">
    <citation type="submission" date="2020-12" db="EMBL/GenBank/DDBJ databases">
        <title>Effect of drift, selection, and recombination on the evolution of hybrid genomes in Candida yeast pathogens.</title>
        <authorList>
            <person name="Mixao V."/>
            <person name="Ksiezopolska E."/>
            <person name="Saus E."/>
            <person name="Boekhout T."/>
            <person name="Gacser A."/>
            <person name="Gabaldon T."/>
        </authorList>
    </citation>
    <scope>NUCLEOTIDE SEQUENCE [LARGE SCALE GENOMIC DNA]</scope>
    <source>
        <strain evidence="15 16">BP57</strain>
    </source>
</reference>
<dbReference type="Gene3D" id="3.40.50.1220">
    <property type="entry name" value="TPP-binding domain"/>
    <property type="match status" value="1"/>
</dbReference>
<gene>
    <name evidence="15" type="ORF">I9W82_000266</name>
</gene>
<evidence type="ECO:0000259" key="14">
    <source>
        <dbReference type="PROSITE" id="PS50305"/>
    </source>
</evidence>
<feature type="region of interest" description="Disordered" evidence="13">
    <location>
        <begin position="527"/>
        <end position="572"/>
    </location>
</feature>
<feature type="compositionally biased region" description="Acidic residues" evidence="13">
    <location>
        <begin position="116"/>
        <end position="129"/>
    </location>
</feature>
<keyword evidence="7 12" id="KW-0862">Zinc</keyword>
<keyword evidence="10" id="KW-0804">Transcription</keyword>
<evidence type="ECO:0000256" key="1">
    <source>
        <dbReference type="ARBA" id="ARBA00001947"/>
    </source>
</evidence>
<feature type="binding site" evidence="12">
    <location>
        <position position="357"/>
    </location>
    <ligand>
        <name>Zn(2+)</name>
        <dbReference type="ChEBI" id="CHEBI:29105"/>
    </ligand>
</feature>
<dbReference type="Pfam" id="PF04574">
    <property type="entry name" value="DUF592"/>
    <property type="match status" value="2"/>
</dbReference>
<keyword evidence="6 12" id="KW-0479">Metal-binding</keyword>
<dbReference type="Pfam" id="PF02146">
    <property type="entry name" value="SIR2"/>
    <property type="match status" value="1"/>
</dbReference>
<evidence type="ECO:0000256" key="12">
    <source>
        <dbReference type="PROSITE-ProRule" id="PRU00236"/>
    </source>
</evidence>
<evidence type="ECO:0000256" key="3">
    <source>
        <dbReference type="ARBA" id="ARBA00006924"/>
    </source>
</evidence>
<comment type="similarity">
    <text evidence="3">Belongs to the sirtuin family. Class I subfamily.</text>
</comment>
<dbReference type="Gene3D" id="1.20.120.1710">
    <property type="match status" value="1"/>
</dbReference>
<dbReference type="GO" id="GO:0046872">
    <property type="term" value="F:metal ion binding"/>
    <property type="evidence" value="ECO:0007669"/>
    <property type="project" value="UniProtKB-KW"/>
</dbReference>
<evidence type="ECO:0000313" key="16">
    <source>
        <dbReference type="Proteomes" id="UP000669133"/>
    </source>
</evidence>
<evidence type="ECO:0000256" key="11">
    <source>
        <dbReference type="ARBA" id="ARBA00023242"/>
    </source>
</evidence>
<feature type="compositionally biased region" description="Polar residues" evidence="13">
    <location>
        <begin position="106"/>
        <end position="115"/>
    </location>
</feature>
<dbReference type="InterPro" id="IPR026590">
    <property type="entry name" value="Ssirtuin_cat_dom"/>
</dbReference>
<dbReference type="Proteomes" id="UP000669133">
    <property type="component" value="Unassembled WGS sequence"/>
</dbReference>
<evidence type="ECO:0000256" key="6">
    <source>
        <dbReference type="ARBA" id="ARBA00022723"/>
    </source>
</evidence>
<dbReference type="AlphaFoldDB" id="A0A8H8DED8"/>
<dbReference type="GO" id="GO:0046970">
    <property type="term" value="F:histone H4K16 deacetylase activity, NAD-dependent"/>
    <property type="evidence" value="ECO:0007669"/>
    <property type="project" value="TreeGrafter"/>
</dbReference>
<dbReference type="Gene3D" id="3.30.1600.10">
    <property type="entry name" value="SIR2/SIRT2 'Small Domain"/>
    <property type="match status" value="1"/>
</dbReference>
<evidence type="ECO:0000256" key="7">
    <source>
        <dbReference type="ARBA" id="ARBA00022833"/>
    </source>
</evidence>
<feature type="binding site" evidence="12">
    <location>
        <position position="381"/>
    </location>
    <ligand>
        <name>Zn(2+)</name>
        <dbReference type="ChEBI" id="CHEBI:29105"/>
    </ligand>
</feature>
<dbReference type="InterPro" id="IPR003000">
    <property type="entry name" value="Sirtuin"/>
</dbReference>
<evidence type="ECO:0000313" key="15">
    <source>
        <dbReference type="EMBL" id="KAG5421176.1"/>
    </source>
</evidence>
<dbReference type="GO" id="GO:0005634">
    <property type="term" value="C:nucleus"/>
    <property type="evidence" value="ECO:0007669"/>
    <property type="project" value="UniProtKB-SubCell"/>
</dbReference>